<dbReference type="AlphaFoldDB" id="A0AAV6LTK0"/>
<sequence length="281" mass="31544">MADIRKWFMKAHDKDSGNASKHAKPAPSNFEKSASAELYSPEKLKMELYLIPGLDFISDEKGCTSERVKAARYVGIATGGTPLGDTKSEVIWLFQQLTSTRKLDKSGFLILGHAWRFLWESVILTDLVHGWEKNSTFGKHMRLLEDFHVHILASRESCSWREHLQAENLTLFLKRLTEPLRKLPENEAVKMVVEFMSLYSINQEDFDTVLELSKFQGRKNPLDGVPPAVKAALTKAYKELELKGVENSSAKKFGGRGRGGSSQDSKKKGGRGSGSATKRRK</sequence>
<accession>A0AAV6LTK0</accession>
<dbReference type="Pfam" id="PF08519">
    <property type="entry name" value="RFC1"/>
    <property type="match status" value="1"/>
</dbReference>
<proteinExistence type="predicted"/>
<organism evidence="4 5">
    <name type="scientific">Cucurbita argyrosperma subsp. sororia</name>
    <dbReference type="NCBI Taxonomy" id="37648"/>
    <lineage>
        <taxon>Eukaryota</taxon>
        <taxon>Viridiplantae</taxon>
        <taxon>Streptophyta</taxon>
        <taxon>Embryophyta</taxon>
        <taxon>Tracheophyta</taxon>
        <taxon>Spermatophyta</taxon>
        <taxon>Magnoliopsida</taxon>
        <taxon>eudicotyledons</taxon>
        <taxon>Gunneridae</taxon>
        <taxon>Pentapetalae</taxon>
        <taxon>rosids</taxon>
        <taxon>fabids</taxon>
        <taxon>Cucurbitales</taxon>
        <taxon>Cucurbitaceae</taxon>
        <taxon>Cucurbiteae</taxon>
        <taxon>Cucurbita</taxon>
    </lineage>
</organism>
<keyword evidence="1" id="KW-0235">DNA replication</keyword>
<dbReference type="PANTHER" id="PTHR23389:SF6">
    <property type="entry name" value="REPLICATION FACTOR C SUBUNIT 1"/>
    <property type="match status" value="1"/>
</dbReference>
<dbReference type="GO" id="GO:0006260">
    <property type="term" value="P:DNA replication"/>
    <property type="evidence" value="ECO:0007669"/>
    <property type="project" value="UniProtKB-KW"/>
</dbReference>
<dbReference type="GO" id="GO:0005634">
    <property type="term" value="C:nucleus"/>
    <property type="evidence" value="ECO:0007669"/>
    <property type="project" value="TreeGrafter"/>
</dbReference>
<feature type="non-terminal residue" evidence="4">
    <location>
        <position position="1"/>
    </location>
</feature>
<dbReference type="GO" id="GO:0003689">
    <property type="term" value="F:DNA clamp loader activity"/>
    <property type="evidence" value="ECO:0007669"/>
    <property type="project" value="InterPro"/>
</dbReference>
<gene>
    <name evidence="4" type="primary">RFC1</name>
    <name evidence="4" type="ORF">SDJN03_29371</name>
</gene>
<comment type="caution">
    <text evidence="4">The sequence shown here is derived from an EMBL/GenBank/DDBJ whole genome shotgun (WGS) entry which is preliminary data.</text>
</comment>
<dbReference type="GO" id="GO:0003677">
    <property type="term" value="F:DNA binding"/>
    <property type="evidence" value="ECO:0007669"/>
    <property type="project" value="TreeGrafter"/>
</dbReference>
<dbReference type="GO" id="GO:0005663">
    <property type="term" value="C:DNA replication factor C complex"/>
    <property type="evidence" value="ECO:0007669"/>
    <property type="project" value="InterPro"/>
</dbReference>
<dbReference type="EMBL" id="JAGKQH010000020">
    <property type="protein sequence ID" value="KAG6570456.1"/>
    <property type="molecule type" value="Genomic_DNA"/>
</dbReference>
<reference evidence="4 5" key="1">
    <citation type="journal article" date="2021" name="Hortic Res">
        <title>The domestication of Cucurbita argyrosperma as revealed by the genome of its wild relative.</title>
        <authorList>
            <person name="Barrera-Redondo J."/>
            <person name="Sanchez-de la Vega G."/>
            <person name="Aguirre-Liguori J.A."/>
            <person name="Castellanos-Morales G."/>
            <person name="Gutierrez-Guerrero Y.T."/>
            <person name="Aguirre-Dugua X."/>
            <person name="Aguirre-Planter E."/>
            <person name="Tenaillon M.I."/>
            <person name="Lira-Saade R."/>
            <person name="Eguiarte L.E."/>
        </authorList>
    </citation>
    <scope>NUCLEOTIDE SEQUENCE [LARGE SCALE GENOMIC DNA]</scope>
    <source>
        <strain evidence="4">JBR-2021</strain>
    </source>
</reference>
<dbReference type="GO" id="GO:0005524">
    <property type="term" value="F:ATP binding"/>
    <property type="evidence" value="ECO:0007669"/>
    <property type="project" value="InterPro"/>
</dbReference>
<protein>
    <submittedName>
        <fullName evidence="4">Replication factor C subunit 1</fullName>
    </submittedName>
</protein>
<keyword evidence="5" id="KW-1185">Reference proteome</keyword>
<dbReference type="InterPro" id="IPR013725">
    <property type="entry name" value="DNA_replication_fac_RFC1_C"/>
</dbReference>
<evidence type="ECO:0000313" key="4">
    <source>
        <dbReference type="EMBL" id="KAG6570456.1"/>
    </source>
</evidence>
<evidence type="ECO:0000256" key="2">
    <source>
        <dbReference type="SAM" id="MobiDB-lite"/>
    </source>
</evidence>
<evidence type="ECO:0000313" key="5">
    <source>
        <dbReference type="Proteomes" id="UP000685013"/>
    </source>
</evidence>
<evidence type="ECO:0000256" key="1">
    <source>
        <dbReference type="ARBA" id="ARBA00022705"/>
    </source>
</evidence>
<feature type="region of interest" description="Disordered" evidence="2">
    <location>
        <begin position="248"/>
        <end position="281"/>
    </location>
</feature>
<dbReference type="Proteomes" id="UP000685013">
    <property type="component" value="Chromosome 20"/>
</dbReference>
<name>A0AAV6LTK0_9ROSI</name>
<dbReference type="PANTHER" id="PTHR23389">
    <property type="entry name" value="CHROMOSOME TRANSMISSION FIDELITY FACTOR 18"/>
    <property type="match status" value="1"/>
</dbReference>
<feature type="domain" description="DNA replication factor RFC1 C-terminal" evidence="3">
    <location>
        <begin position="132"/>
        <end position="238"/>
    </location>
</feature>
<evidence type="ECO:0000259" key="3">
    <source>
        <dbReference type="Pfam" id="PF08519"/>
    </source>
</evidence>